<gene>
    <name evidence="7" type="ORF">BKA67DRAFT_555572</name>
</gene>
<keyword evidence="5" id="KW-0560">Oxidoreductase</keyword>
<dbReference type="InterPro" id="IPR036188">
    <property type="entry name" value="FAD/NAD-bd_sf"/>
</dbReference>
<evidence type="ECO:0000256" key="2">
    <source>
        <dbReference type="ARBA" id="ARBA00005179"/>
    </source>
</evidence>
<dbReference type="Pfam" id="PF01494">
    <property type="entry name" value="FAD_binding_3"/>
    <property type="match status" value="1"/>
</dbReference>
<dbReference type="GO" id="GO:0016709">
    <property type="term" value="F:oxidoreductase activity, acting on paired donors, with incorporation or reduction of molecular oxygen, NAD(P)H as one donor, and incorporation of one atom of oxygen"/>
    <property type="evidence" value="ECO:0007669"/>
    <property type="project" value="UniProtKB-ARBA"/>
</dbReference>
<dbReference type="EMBL" id="JAGPXC010000002">
    <property type="protein sequence ID" value="KAH6657543.1"/>
    <property type="molecule type" value="Genomic_DNA"/>
</dbReference>
<dbReference type="AlphaFoldDB" id="A0A9P9A0R5"/>
<dbReference type="RefSeq" id="XP_045961777.1">
    <property type="nucleotide sequence ID" value="XM_046102100.1"/>
</dbReference>
<evidence type="ECO:0000256" key="4">
    <source>
        <dbReference type="ARBA" id="ARBA00022827"/>
    </source>
</evidence>
<dbReference type="InterPro" id="IPR002938">
    <property type="entry name" value="FAD-bd"/>
</dbReference>
<evidence type="ECO:0000256" key="5">
    <source>
        <dbReference type="ARBA" id="ARBA00023002"/>
    </source>
</evidence>
<dbReference type="PANTHER" id="PTHR43004:SF19">
    <property type="entry name" value="BINDING MONOOXYGENASE, PUTATIVE (JCVI)-RELATED"/>
    <property type="match status" value="1"/>
</dbReference>
<dbReference type="Proteomes" id="UP000758603">
    <property type="component" value="Unassembled WGS sequence"/>
</dbReference>
<dbReference type="PANTHER" id="PTHR43004">
    <property type="entry name" value="TRK SYSTEM POTASSIUM UPTAKE PROTEIN"/>
    <property type="match status" value="1"/>
</dbReference>
<dbReference type="PRINTS" id="PR00420">
    <property type="entry name" value="RNGMNOXGNASE"/>
</dbReference>
<sequence>MRNLGSPREDAFWVNFLTNLSGERIGVLPYERMDSKVLDDTPEMIHNIPQPDFEQFLAKALENDPNVEIRKGFAFVSCSQDDDTVTSILEERNDDHPLYVRSRHVIGCDGARSQVRKCLGIGHEGEDSYETMMTIHFNADLRPVVKDRVGMLHWITDPACSGFIIAYSLSGNQVLISNFDSNKYPVQLWTDELSRNVVSAAIGADVPFEILSYRPWVLSRKVATQYRIGNVILAGDAAHSFPPTGGLGLNTGIADVHNLAYKIAAVHRGWADPGILESYNEERRPIAMVNAAQSVKNGKAIFSFLKTLGTAGIEDIQEARANLLKSIVDPGKQEMINEEVQGQREHFDNLELHIGYVYGQKDTPSHASHYIPKFVPGARLPHAWISCGGSSVLSPHQPLDVSYVKEWSMEDISARKASILDLCAYDSFTVLVGSGGVWGRSFGELQQRLAKKGIKINRYTAPGDFDFIFPEQKRLFSNIAEFASGGCILVRPDQHILAKVKPTDAINDLERHVLHHLGLA</sequence>
<keyword evidence="3" id="KW-0285">Flavoprotein</keyword>
<accession>A0A9P9A0R5</accession>
<keyword evidence="4" id="KW-0274">FAD</keyword>
<dbReference type="Gene3D" id="3.40.30.120">
    <property type="match status" value="1"/>
</dbReference>
<evidence type="ECO:0000313" key="7">
    <source>
        <dbReference type="EMBL" id="KAH6657543.1"/>
    </source>
</evidence>
<keyword evidence="8" id="KW-1185">Reference proteome</keyword>
<dbReference type="Gene3D" id="3.50.50.60">
    <property type="entry name" value="FAD/NAD(P)-binding domain"/>
    <property type="match status" value="1"/>
</dbReference>
<dbReference type="OrthoDB" id="2690153at2759"/>
<comment type="cofactor">
    <cofactor evidence="1">
        <name>FAD</name>
        <dbReference type="ChEBI" id="CHEBI:57692"/>
    </cofactor>
</comment>
<dbReference type="Gene3D" id="3.30.9.10">
    <property type="entry name" value="D-Amino Acid Oxidase, subunit A, domain 2"/>
    <property type="match status" value="1"/>
</dbReference>
<protein>
    <submittedName>
        <fullName evidence="7">FAD binding domain-containing protein</fullName>
    </submittedName>
</protein>
<dbReference type="SUPFAM" id="SSF51905">
    <property type="entry name" value="FAD/NAD(P)-binding domain"/>
    <property type="match status" value="1"/>
</dbReference>
<dbReference type="GeneID" id="70130992"/>
<evidence type="ECO:0000259" key="6">
    <source>
        <dbReference type="Pfam" id="PF01494"/>
    </source>
</evidence>
<name>A0A9P9A0R5_9PEZI</name>
<evidence type="ECO:0000256" key="3">
    <source>
        <dbReference type="ARBA" id="ARBA00022630"/>
    </source>
</evidence>
<organism evidence="7 8">
    <name type="scientific">Truncatella angustata</name>
    <dbReference type="NCBI Taxonomy" id="152316"/>
    <lineage>
        <taxon>Eukaryota</taxon>
        <taxon>Fungi</taxon>
        <taxon>Dikarya</taxon>
        <taxon>Ascomycota</taxon>
        <taxon>Pezizomycotina</taxon>
        <taxon>Sordariomycetes</taxon>
        <taxon>Xylariomycetidae</taxon>
        <taxon>Amphisphaeriales</taxon>
        <taxon>Sporocadaceae</taxon>
        <taxon>Truncatella</taxon>
    </lineage>
</organism>
<proteinExistence type="predicted"/>
<feature type="domain" description="FAD-binding" evidence="6">
    <location>
        <begin position="33"/>
        <end position="289"/>
    </location>
</feature>
<dbReference type="InterPro" id="IPR050641">
    <property type="entry name" value="RIFMO-like"/>
</dbReference>
<comment type="caution">
    <text evidence="7">The sequence shown here is derived from an EMBL/GenBank/DDBJ whole genome shotgun (WGS) entry which is preliminary data.</text>
</comment>
<reference evidence="7" key="1">
    <citation type="journal article" date="2021" name="Nat. Commun.">
        <title>Genetic determinants of endophytism in the Arabidopsis root mycobiome.</title>
        <authorList>
            <person name="Mesny F."/>
            <person name="Miyauchi S."/>
            <person name="Thiergart T."/>
            <person name="Pickel B."/>
            <person name="Atanasova L."/>
            <person name="Karlsson M."/>
            <person name="Huettel B."/>
            <person name="Barry K.W."/>
            <person name="Haridas S."/>
            <person name="Chen C."/>
            <person name="Bauer D."/>
            <person name="Andreopoulos W."/>
            <person name="Pangilinan J."/>
            <person name="LaButti K."/>
            <person name="Riley R."/>
            <person name="Lipzen A."/>
            <person name="Clum A."/>
            <person name="Drula E."/>
            <person name="Henrissat B."/>
            <person name="Kohler A."/>
            <person name="Grigoriev I.V."/>
            <person name="Martin F.M."/>
            <person name="Hacquard S."/>
        </authorList>
    </citation>
    <scope>NUCLEOTIDE SEQUENCE</scope>
    <source>
        <strain evidence="7">MPI-SDFR-AT-0073</strain>
    </source>
</reference>
<dbReference type="GO" id="GO:0071949">
    <property type="term" value="F:FAD binding"/>
    <property type="evidence" value="ECO:0007669"/>
    <property type="project" value="InterPro"/>
</dbReference>
<evidence type="ECO:0000256" key="1">
    <source>
        <dbReference type="ARBA" id="ARBA00001974"/>
    </source>
</evidence>
<comment type="pathway">
    <text evidence="2">Secondary metabolite biosynthesis.</text>
</comment>
<evidence type="ECO:0000313" key="8">
    <source>
        <dbReference type="Proteomes" id="UP000758603"/>
    </source>
</evidence>